<dbReference type="RefSeq" id="WP_172154810.1">
    <property type="nucleotide sequence ID" value="NZ_CP053564.1"/>
</dbReference>
<evidence type="ECO:0000256" key="1">
    <source>
        <dbReference type="SAM" id="MobiDB-lite"/>
    </source>
</evidence>
<gene>
    <name evidence="2" type="ORF">HOP40_04185</name>
</gene>
<proteinExistence type="predicted"/>
<dbReference type="AlphaFoldDB" id="A0A6M6JF64"/>
<sequence>MPPPKGDKPPGLDPCPGEALEQLSKSRTCTHGPDPAPPGVDIAKDAPVSPGAPPAIQCVGDGVSGFRTHALYVRASDVADGFAGALPQIRSVAGQADQIYSSSAAATGGSRGIRFVHDSTCTVIVDNVVVSPTGDDNIDNTIAELQSRGYNRSDRKYMIFVDANVICGQGTIQTDDQAGQNNRNNQGPSYGRNDRGCWTGQVVAHELMHNLGGVQNTAPNASGGFHCTDEWDVLCYSDSPNFPAMRTVCPDPALDTTRLDCGNDDYCHTAPQPGSYLATRWNTANSTFLIGGGPGPGQCPDQAFEPDDAVGQARAVAVPSSEQHAYCGAGDHDWIRIDTLEGVTYRFTTANLATGNDTVLDLIAADGSTILVTNDDSGGTLASSIEHVATRTGTLYIRSRHFNAGAAGVSLTYALNVEALCTDQSEPNGSASQATVATVGAVARHTYCVPGDQDWVRFEATAGRSYTIKTQNLAAGTDTVLHLLAANGTTELAVNDDSGGTLASLITYSATTTGPLYVRSHHFNANAGYGTLRYDLLIEAGGVTTRELLANPGFELDANTDTRPDSWSINTRFTRSTSYRHSGTYSGRHSSTTNAAYTVEQVVPVVSGAGYVFAGRVNIPATTDAFTMRAQIQWVDNANVAIGSPITIRTYSAQTAGWDSFRGASRTAPPGAVRAKVLMSLSSLNARVYVDSFSFVGP</sequence>
<dbReference type="Gene3D" id="2.60.120.260">
    <property type="entry name" value="Galactose-binding domain-like"/>
    <property type="match status" value="1"/>
</dbReference>
<dbReference type="SUPFAM" id="SSF89260">
    <property type="entry name" value="Collagen-binding domain"/>
    <property type="match status" value="1"/>
</dbReference>
<keyword evidence="3" id="KW-1185">Reference proteome</keyword>
<name>A0A6M6JF64_9PSEU</name>
<dbReference type="Proteomes" id="UP000505377">
    <property type="component" value="Chromosome"/>
</dbReference>
<dbReference type="PANTHER" id="PTHR33794:SF1">
    <property type="entry name" value="BACILLOLYSIN"/>
    <property type="match status" value="1"/>
</dbReference>
<organism evidence="2 3">
    <name type="scientific">Pseudonocardia broussonetiae</name>
    <dbReference type="NCBI Taxonomy" id="2736640"/>
    <lineage>
        <taxon>Bacteria</taxon>
        <taxon>Bacillati</taxon>
        <taxon>Actinomycetota</taxon>
        <taxon>Actinomycetes</taxon>
        <taxon>Pseudonocardiales</taxon>
        <taxon>Pseudonocardiaceae</taxon>
        <taxon>Pseudonocardia</taxon>
    </lineage>
</organism>
<dbReference type="InterPro" id="IPR050728">
    <property type="entry name" value="Zinc_Metalloprotease_M4"/>
</dbReference>
<dbReference type="Gene3D" id="2.60.120.380">
    <property type="match status" value="2"/>
</dbReference>
<protein>
    <submittedName>
        <fullName evidence="2">Uncharacterized protein</fullName>
    </submittedName>
</protein>
<accession>A0A6M6JF64</accession>
<feature type="compositionally biased region" description="Polar residues" evidence="1">
    <location>
        <begin position="173"/>
        <end position="188"/>
    </location>
</feature>
<feature type="region of interest" description="Disordered" evidence="1">
    <location>
        <begin position="173"/>
        <end position="194"/>
    </location>
</feature>
<dbReference type="EMBL" id="CP053564">
    <property type="protein sequence ID" value="QJY45121.1"/>
    <property type="molecule type" value="Genomic_DNA"/>
</dbReference>
<evidence type="ECO:0000313" key="2">
    <source>
        <dbReference type="EMBL" id="QJY45121.1"/>
    </source>
</evidence>
<dbReference type="PANTHER" id="PTHR33794">
    <property type="entry name" value="BACILLOLYSIN"/>
    <property type="match status" value="1"/>
</dbReference>
<evidence type="ECO:0000313" key="3">
    <source>
        <dbReference type="Proteomes" id="UP000505377"/>
    </source>
</evidence>
<dbReference type="KEGG" id="pbro:HOP40_04185"/>
<reference evidence="2 3" key="1">
    <citation type="submission" date="2020-05" db="EMBL/GenBank/DDBJ databases">
        <authorList>
            <person name="Mo P."/>
        </authorList>
    </citation>
    <scope>NUCLEOTIDE SEQUENCE [LARGE SCALE GENOMIC DNA]</scope>
    <source>
        <strain evidence="2 3">Gen01</strain>
    </source>
</reference>